<dbReference type="Gene3D" id="3.90.1300.10">
    <property type="entry name" value="Amidase signature (AS) domain"/>
    <property type="match status" value="1"/>
</dbReference>
<dbReference type="Proteomes" id="UP001341840">
    <property type="component" value="Unassembled WGS sequence"/>
</dbReference>
<dbReference type="EMBL" id="JASCZI010030233">
    <property type="protein sequence ID" value="MED6119291.1"/>
    <property type="molecule type" value="Genomic_DNA"/>
</dbReference>
<dbReference type="InterPro" id="IPR036928">
    <property type="entry name" value="AS_sf"/>
</dbReference>
<accession>A0ABU6R5X5</accession>
<keyword evidence="3" id="KW-1185">Reference proteome</keyword>
<name>A0ABU6R5X5_9FABA</name>
<proteinExistence type="predicted"/>
<protein>
    <recommendedName>
        <fullName evidence="1">Amidase domain-containing protein</fullName>
    </recommendedName>
</protein>
<dbReference type="PANTHER" id="PTHR42678:SF34">
    <property type="entry name" value="OS04G0183300 PROTEIN"/>
    <property type="match status" value="1"/>
</dbReference>
<evidence type="ECO:0000313" key="3">
    <source>
        <dbReference type="Proteomes" id="UP001341840"/>
    </source>
</evidence>
<sequence length="530" mass="58010">MAKASSSSRSFFFFSWLLLHTLILIITIATTHVHAIFHFKEVTVDEIQSAFERNEITSKQLVKLYKDEILRRNPILRGVADLNPDAESEAEKADEKRAAGKRGTKLSGVPVLIKDNIVYKKKGMSTTAGSYALAGSLAAEDAFVVKKLREAGAIVIGKATLKEWSGFRSSNMPGGWSAYGGQAKNPYNLSKEVCGSSSGSAVAVAANLVTVALGTETDGSIICPSSYNSVVGIKPTVNLTSRAGVVPVSFRQDSVGPISRTVKDAVYVLDVIVGKDEKDEGTLHASTQIPDGGYAQYLNPEGLHGKRLGILRYPDSFNIFPHNSVENVTYQNLFQIMREKGATVVDDIVIEKSEEIYENEMMALLAEIKRDLNSYLEKLVSSPVRSLSDLIAFNHQHNMLEKIVDYPQDMFIKANMNNGINRTVQEAISNLERLSKNGFEKTMKEKNLDALMYVGQKLVPFLAVGGYPAITVPGGYNNENMPFGVSFGGLKYSEPTLIQIAYSFEQATMKRTPPPNDLIITQLAKSSSSL</sequence>
<organism evidence="2 3">
    <name type="scientific">Stylosanthes scabra</name>
    <dbReference type="NCBI Taxonomy" id="79078"/>
    <lineage>
        <taxon>Eukaryota</taxon>
        <taxon>Viridiplantae</taxon>
        <taxon>Streptophyta</taxon>
        <taxon>Embryophyta</taxon>
        <taxon>Tracheophyta</taxon>
        <taxon>Spermatophyta</taxon>
        <taxon>Magnoliopsida</taxon>
        <taxon>eudicotyledons</taxon>
        <taxon>Gunneridae</taxon>
        <taxon>Pentapetalae</taxon>
        <taxon>rosids</taxon>
        <taxon>fabids</taxon>
        <taxon>Fabales</taxon>
        <taxon>Fabaceae</taxon>
        <taxon>Papilionoideae</taxon>
        <taxon>50 kb inversion clade</taxon>
        <taxon>dalbergioids sensu lato</taxon>
        <taxon>Dalbergieae</taxon>
        <taxon>Pterocarpus clade</taxon>
        <taxon>Stylosanthes</taxon>
    </lineage>
</organism>
<gene>
    <name evidence="2" type="ORF">PIB30_010533</name>
</gene>
<reference evidence="2 3" key="1">
    <citation type="journal article" date="2023" name="Plants (Basel)">
        <title>Bridging the Gap: Combining Genomics and Transcriptomics Approaches to Understand Stylosanthes scabra, an Orphan Legume from the Brazilian Caatinga.</title>
        <authorList>
            <person name="Ferreira-Neto J.R.C."/>
            <person name="da Silva M.D."/>
            <person name="Binneck E."/>
            <person name="de Melo N.F."/>
            <person name="da Silva R.H."/>
            <person name="de Melo A.L.T.M."/>
            <person name="Pandolfi V."/>
            <person name="Bustamante F.O."/>
            <person name="Brasileiro-Vidal A.C."/>
            <person name="Benko-Iseppon A.M."/>
        </authorList>
    </citation>
    <scope>NUCLEOTIDE SEQUENCE [LARGE SCALE GENOMIC DNA]</scope>
    <source>
        <tissue evidence="2">Leaves</tissue>
    </source>
</reference>
<comment type="caution">
    <text evidence="2">The sequence shown here is derived from an EMBL/GenBank/DDBJ whole genome shotgun (WGS) entry which is preliminary data.</text>
</comment>
<dbReference type="PANTHER" id="PTHR42678">
    <property type="entry name" value="AMIDASE"/>
    <property type="match status" value="1"/>
</dbReference>
<feature type="domain" description="Amidase" evidence="1">
    <location>
        <begin position="62"/>
        <end position="452"/>
    </location>
</feature>
<dbReference type="InterPro" id="IPR023631">
    <property type="entry name" value="Amidase_dom"/>
</dbReference>
<evidence type="ECO:0000313" key="2">
    <source>
        <dbReference type="EMBL" id="MED6119291.1"/>
    </source>
</evidence>
<dbReference type="SUPFAM" id="SSF75304">
    <property type="entry name" value="Amidase signature (AS) enzymes"/>
    <property type="match status" value="1"/>
</dbReference>
<evidence type="ECO:0000259" key="1">
    <source>
        <dbReference type="Pfam" id="PF01425"/>
    </source>
</evidence>
<dbReference type="Pfam" id="PF01425">
    <property type="entry name" value="Amidase"/>
    <property type="match status" value="1"/>
</dbReference>